<evidence type="ECO:0000256" key="1">
    <source>
        <dbReference type="ARBA" id="ARBA00010641"/>
    </source>
</evidence>
<dbReference type="PANTHER" id="PTHR43133">
    <property type="entry name" value="RNA POLYMERASE ECF-TYPE SIGMA FACTO"/>
    <property type="match status" value="1"/>
</dbReference>
<accession>A0A3G3BX07</accession>
<dbReference type="SMART" id="SM00421">
    <property type="entry name" value="HTH_LUXR"/>
    <property type="match status" value="1"/>
</dbReference>
<keyword evidence="4" id="KW-0238">DNA-binding</keyword>
<dbReference type="InterPro" id="IPR014284">
    <property type="entry name" value="RNA_pol_sigma-70_dom"/>
</dbReference>
<evidence type="ECO:0000313" key="8">
    <source>
        <dbReference type="Proteomes" id="UP000275945"/>
    </source>
</evidence>
<keyword evidence="2" id="KW-0805">Transcription regulation</keyword>
<evidence type="ECO:0000313" key="7">
    <source>
        <dbReference type="EMBL" id="AYP68748.1"/>
    </source>
</evidence>
<evidence type="ECO:0000256" key="3">
    <source>
        <dbReference type="ARBA" id="ARBA00023082"/>
    </source>
</evidence>
<comment type="similarity">
    <text evidence="1">Belongs to the sigma-70 factor family. ECF subfamily.</text>
</comment>
<proteinExistence type="inferred from homology"/>
<dbReference type="InterPro" id="IPR000792">
    <property type="entry name" value="Tscrpt_reg_LuxR_C"/>
</dbReference>
<dbReference type="InterPro" id="IPR039425">
    <property type="entry name" value="RNA_pol_sigma-70-like"/>
</dbReference>
<name>A0A3G3BX07_9CAUD</name>
<keyword evidence="3" id="KW-0731">Sigma factor</keyword>
<dbReference type="GO" id="GO:0003677">
    <property type="term" value="F:DNA binding"/>
    <property type="evidence" value="ECO:0007669"/>
    <property type="project" value="UniProtKB-KW"/>
</dbReference>
<dbReference type="InterPro" id="IPR013249">
    <property type="entry name" value="RNA_pol_sigma70_r4_t2"/>
</dbReference>
<dbReference type="PANTHER" id="PTHR43133:SF8">
    <property type="entry name" value="RNA POLYMERASE SIGMA FACTOR HI_1459-RELATED"/>
    <property type="match status" value="1"/>
</dbReference>
<evidence type="ECO:0000256" key="2">
    <source>
        <dbReference type="ARBA" id="ARBA00023015"/>
    </source>
</evidence>
<evidence type="ECO:0000256" key="4">
    <source>
        <dbReference type="ARBA" id="ARBA00023125"/>
    </source>
</evidence>
<dbReference type="SUPFAM" id="SSF88946">
    <property type="entry name" value="Sigma2 domain of RNA polymerase sigma factors"/>
    <property type="match status" value="1"/>
</dbReference>
<dbReference type="Proteomes" id="UP000275945">
    <property type="component" value="Segment"/>
</dbReference>
<dbReference type="CDD" id="cd06171">
    <property type="entry name" value="Sigma70_r4"/>
    <property type="match status" value="1"/>
</dbReference>
<dbReference type="InterPro" id="IPR013325">
    <property type="entry name" value="RNA_pol_sigma_r2"/>
</dbReference>
<dbReference type="InterPro" id="IPR013324">
    <property type="entry name" value="RNA_pol_sigma_r3/r4-like"/>
</dbReference>
<protein>
    <submittedName>
        <fullName evidence="7">RNA polymerase sigma factor</fullName>
    </submittedName>
</protein>
<dbReference type="GO" id="GO:0006352">
    <property type="term" value="P:DNA-templated transcription initiation"/>
    <property type="evidence" value="ECO:0007669"/>
    <property type="project" value="InterPro"/>
</dbReference>
<evidence type="ECO:0000259" key="6">
    <source>
        <dbReference type="SMART" id="SM00421"/>
    </source>
</evidence>
<dbReference type="GO" id="GO:0016987">
    <property type="term" value="F:sigma factor activity"/>
    <property type="evidence" value="ECO:0007669"/>
    <property type="project" value="UniProtKB-KW"/>
</dbReference>
<feature type="domain" description="HTH luxR-type" evidence="6">
    <location>
        <begin position="173"/>
        <end position="228"/>
    </location>
</feature>
<dbReference type="Pfam" id="PF08281">
    <property type="entry name" value="Sigma70_r4_2"/>
    <property type="match status" value="1"/>
</dbReference>
<sequence>MTLDQLKRLQGKAGRKVKAVEHDRNSDLALVVAYKNGDEEAGLKLMESYLDIISIVYKYPSKPPFKSAKMSKLHYSPLTYEDKEDLFQEIMAHFFKLVNEFDPALDKPFEHMIRAKLHQRVFNNFFSEFIEIETHETEFDDDLDFECKANSILLDESITEKLPEQYIELYQAFNQLGARQRQVMEMSVVKGWNSKEIAEELGITPSTVRVTLKKALESVRATMKTEEV</sequence>
<dbReference type="EMBL" id="MH884513">
    <property type="protein sequence ID" value="AYP68748.1"/>
    <property type="molecule type" value="Genomic_DNA"/>
</dbReference>
<dbReference type="InterPro" id="IPR036388">
    <property type="entry name" value="WH-like_DNA-bd_sf"/>
</dbReference>
<dbReference type="Gene3D" id="1.10.10.10">
    <property type="entry name" value="Winged helix-like DNA-binding domain superfamily/Winged helix DNA-binding domain"/>
    <property type="match status" value="1"/>
</dbReference>
<evidence type="ECO:0000256" key="5">
    <source>
        <dbReference type="ARBA" id="ARBA00023163"/>
    </source>
</evidence>
<dbReference type="SUPFAM" id="SSF88659">
    <property type="entry name" value="Sigma3 and sigma4 domains of RNA polymerase sigma factors"/>
    <property type="match status" value="1"/>
</dbReference>
<organism evidence="7 8">
    <name type="scientific">Bacillus phage vB_BpsS-36</name>
    <dbReference type="NCBI Taxonomy" id="2419622"/>
    <lineage>
        <taxon>Viruses</taxon>
        <taxon>Duplodnaviria</taxon>
        <taxon>Heunggongvirae</taxon>
        <taxon>Uroviricota</taxon>
        <taxon>Caudoviricetes</taxon>
        <taxon>Ehrlichviridae</taxon>
        <taxon>Nairobivirus</taxon>
        <taxon>Nairobivirus nv36</taxon>
    </lineage>
</organism>
<gene>
    <name evidence="7" type="ORF">BpsS36_00042</name>
</gene>
<keyword evidence="8" id="KW-1185">Reference proteome</keyword>
<keyword evidence="5" id="KW-0804">Transcription</keyword>
<reference evidence="7 8" key="1">
    <citation type="submission" date="2018-09" db="EMBL/GenBank/DDBJ databases">
        <title>Comparative Genomic Analysis of Eight Novel Haloalkaliphilic Bacteriophages from Lake Elmenteita, Kenya.</title>
        <authorList>
            <person name="Akhwale J.K."/>
        </authorList>
    </citation>
    <scope>NUCLEOTIDE SEQUENCE [LARGE SCALE GENOMIC DNA]</scope>
</reference>
<dbReference type="NCBIfam" id="TIGR02937">
    <property type="entry name" value="sigma70-ECF"/>
    <property type="match status" value="1"/>
</dbReference>